<feature type="region of interest" description="Disordered" evidence="1">
    <location>
        <begin position="1"/>
        <end position="34"/>
    </location>
</feature>
<sequence>MSFFSQSERPGETEAKSEEDDAVSSRIDFGVHDAPITKDWDELESLVPEKNNGSGA</sequence>
<accession>A0A2G9GSK9</accession>
<proteinExistence type="predicted"/>
<evidence type="ECO:0000313" key="2">
    <source>
        <dbReference type="EMBL" id="PIN08000.1"/>
    </source>
</evidence>
<keyword evidence="3" id="KW-1185">Reference proteome</keyword>
<gene>
    <name evidence="2" type="ORF">CDL12_19433</name>
</gene>
<organism evidence="2 3">
    <name type="scientific">Handroanthus impetiginosus</name>
    <dbReference type="NCBI Taxonomy" id="429701"/>
    <lineage>
        <taxon>Eukaryota</taxon>
        <taxon>Viridiplantae</taxon>
        <taxon>Streptophyta</taxon>
        <taxon>Embryophyta</taxon>
        <taxon>Tracheophyta</taxon>
        <taxon>Spermatophyta</taxon>
        <taxon>Magnoliopsida</taxon>
        <taxon>eudicotyledons</taxon>
        <taxon>Gunneridae</taxon>
        <taxon>Pentapetalae</taxon>
        <taxon>asterids</taxon>
        <taxon>lamiids</taxon>
        <taxon>Lamiales</taxon>
        <taxon>Bignoniaceae</taxon>
        <taxon>Crescentiina</taxon>
        <taxon>Tabebuia alliance</taxon>
        <taxon>Handroanthus</taxon>
    </lineage>
</organism>
<protein>
    <submittedName>
        <fullName evidence="2">Uncharacterized protein</fullName>
    </submittedName>
</protein>
<evidence type="ECO:0000313" key="3">
    <source>
        <dbReference type="Proteomes" id="UP000231279"/>
    </source>
</evidence>
<evidence type="ECO:0000256" key="1">
    <source>
        <dbReference type="SAM" id="MobiDB-lite"/>
    </source>
</evidence>
<comment type="caution">
    <text evidence="2">The sequence shown here is derived from an EMBL/GenBank/DDBJ whole genome shotgun (WGS) entry which is preliminary data.</text>
</comment>
<dbReference type="Proteomes" id="UP000231279">
    <property type="component" value="Unassembled WGS sequence"/>
</dbReference>
<reference evidence="3" key="1">
    <citation type="journal article" date="2018" name="Gigascience">
        <title>Genome assembly of the Pink Ipe (Handroanthus impetiginosus, Bignoniaceae), a highly valued, ecologically keystone Neotropical timber forest tree.</title>
        <authorList>
            <person name="Silva-Junior O.B."/>
            <person name="Grattapaglia D."/>
            <person name="Novaes E."/>
            <person name="Collevatti R.G."/>
        </authorList>
    </citation>
    <scope>NUCLEOTIDE SEQUENCE [LARGE SCALE GENOMIC DNA]</scope>
    <source>
        <strain evidence="3">cv. UFG-1</strain>
    </source>
</reference>
<name>A0A2G9GSK9_9LAMI</name>
<dbReference type="AlphaFoldDB" id="A0A2G9GSK9"/>
<dbReference type="EMBL" id="NKXS01003933">
    <property type="protein sequence ID" value="PIN08000.1"/>
    <property type="molecule type" value="Genomic_DNA"/>
</dbReference>